<keyword evidence="1" id="KW-0812">Transmembrane</keyword>
<evidence type="ECO:0000256" key="1">
    <source>
        <dbReference type="SAM" id="Phobius"/>
    </source>
</evidence>
<name>A0AAE1CFB4_9PEZI</name>
<reference evidence="2" key="2">
    <citation type="submission" date="2023-06" db="EMBL/GenBank/DDBJ databases">
        <authorList>
            <consortium name="Lawrence Berkeley National Laboratory"/>
            <person name="Haridas S."/>
            <person name="Hensen N."/>
            <person name="Bonometti L."/>
            <person name="Westerberg I."/>
            <person name="Brannstrom I.O."/>
            <person name="Guillou S."/>
            <person name="Cros-Aarteil S."/>
            <person name="Calhoun S."/>
            <person name="Kuo A."/>
            <person name="Mondo S."/>
            <person name="Pangilinan J."/>
            <person name="Riley R."/>
            <person name="Labutti K."/>
            <person name="Andreopoulos B."/>
            <person name="Lipzen A."/>
            <person name="Chen C."/>
            <person name="Yanf M."/>
            <person name="Daum C."/>
            <person name="Ng V."/>
            <person name="Clum A."/>
            <person name="Steindorff A."/>
            <person name="Ohm R."/>
            <person name="Martin F."/>
            <person name="Silar P."/>
            <person name="Natvig D."/>
            <person name="Lalanne C."/>
            <person name="Gautier V."/>
            <person name="Ament-Velasquez S.L."/>
            <person name="Kruys A."/>
            <person name="Hutchinson M.I."/>
            <person name="Powell A.J."/>
            <person name="Barry K."/>
            <person name="Miller A.N."/>
            <person name="Grigoriev I.V."/>
            <person name="Debuchy R."/>
            <person name="Gladieux P."/>
            <person name="Thoren M.H."/>
            <person name="Johannesson H."/>
        </authorList>
    </citation>
    <scope>NUCLEOTIDE SEQUENCE</scope>
    <source>
        <strain evidence="2">CBS 314.62</strain>
    </source>
</reference>
<keyword evidence="1" id="KW-0472">Membrane</keyword>
<protein>
    <submittedName>
        <fullName evidence="2">Uncharacterized protein</fullName>
    </submittedName>
</protein>
<keyword evidence="3" id="KW-1185">Reference proteome</keyword>
<feature type="transmembrane region" description="Helical" evidence="1">
    <location>
        <begin position="20"/>
        <end position="42"/>
    </location>
</feature>
<accession>A0AAE1CFB4</accession>
<evidence type="ECO:0000313" key="3">
    <source>
        <dbReference type="Proteomes" id="UP001270362"/>
    </source>
</evidence>
<evidence type="ECO:0000313" key="2">
    <source>
        <dbReference type="EMBL" id="KAK3692441.1"/>
    </source>
</evidence>
<comment type="caution">
    <text evidence="2">The sequence shown here is derived from an EMBL/GenBank/DDBJ whole genome shotgun (WGS) entry which is preliminary data.</text>
</comment>
<gene>
    <name evidence="2" type="ORF">B0T22DRAFT_13857</name>
</gene>
<reference evidence="2" key="1">
    <citation type="journal article" date="2023" name="Mol. Phylogenet. Evol.">
        <title>Genome-scale phylogeny and comparative genomics of the fungal order Sordariales.</title>
        <authorList>
            <person name="Hensen N."/>
            <person name="Bonometti L."/>
            <person name="Westerberg I."/>
            <person name="Brannstrom I.O."/>
            <person name="Guillou S."/>
            <person name="Cros-Aarteil S."/>
            <person name="Calhoun S."/>
            <person name="Haridas S."/>
            <person name="Kuo A."/>
            <person name="Mondo S."/>
            <person name="Pangilinan J."/>
            <person name="Riley R."/>
            <person name="LaButti K."/>
            <person name="Andreopoulos B."/>
            <person name="Lipzen A."/>
            <person name="Chen C."/>
            <person name="Yan M."/>
            <person name="Daum C."/>
            <person name="Ng V."/>
            <person name="Clum A."/>
            <person name="Steindorff A."/>
            <person name="Ohm R.A."/>
            <person name="Martin F."/>
            <person name="Silar P."/>
            <person name="Natvig D.O."/>
            <person name="Lalanne C."/>
            <person name="Gautier V."/>
            <person name="Ament-Velasquez S.L."/>
            <person name="Kruys A."/>
            <person name="Hutchinson M.I."/>
            <person name="Powell A.J."/>
            <person name="Barry K."/>
            <person name="Miller A.N."/>
            <person name="Grigoriev I.V."/>
            <person name="Debuchy R."/>
            <person name="Gladieux P."/>
            <person name="Hiltunen Thoren M."/>
            <person name="Johannesson H."/>
        </authorList>
    </citation>
    <scope>NUCLEOTIDE SEQUENCE</scope>
    <source>
        <strain evidence="2">CBS 314.62</strain>
    </source>
</reference>
<proteinExistence type="predicted"/>
<dbReference type="AlphaFoldDB" id="A0AAE1CFB4"/>
<dbReference type="Proteomes" id="UP001270362">
    <property type="component" value="Unassembled WGS sequence"/>
</dbReference>
<keyword evidence="1" id="KW-1133">Transmembrane helix</keyword>
<dbReference type="EMBL" id="JAULSO010000001">
    <property type="protein sequence ID" value="KAK3692441.1"/>
    <property type="molecule type" value="Genomic_DNA"/>
</dbReference>
<organism evidence="2 3">
    <name type="scientific">Podospora appendiculata</name>
    <dbReference type="NCBI Taxonomy" id="314037"/>
    <lineage>
        <taxon>Eukaryota</taxon>
        <taxon>Fungi</taxon>
        <taxon>Dikarya</taxon>
        <taxon>Ascomycota</taxon>
        <taxon>Pezizomycotina</taxon>
        <taxon>Sordariomycetes</taxon>
        <taxon>Sordariomycetidae</taxon>
        <taxon>Sordariales</taxon>
        <taxon>Podosporaceae</taxon>
        <taxon>Podospora</taxon>
    </lineage>
</organism>
<sequence>MPPFSYHGPFRIGLPAGSSAQLRNVVLVAFSWAGCGWLLFGVHRAHGGNLGMEDRERSGCLFSCFPIDPTAQYLVCCSGGWRGVAAWVSYLQHEEPCSILHRIPQRIIVSASQIELLICMFHKLPGRSSPRNLLGEPGKDPFPSSGGAGSRSFPHFKSHVVGVTCKITCR</sequence>